<dbReference type="Proteomes" id="UP000237889">
    <property type="component" value="Chromosome"/>
</dbReference>
<keyword evidence="3" id="KW-1185">Reference proteome</keyword>
<dbReference type="KEGG" id="phr:C6569_17375"/>
<gene>
    <name evidence="2" type="ORF">C6569_17375</name>
</gene>
<name>A0A2S0NEV1_9HYPH</name>
<keyword evidence="1" id="KW-0732">Signal</keyword>
<accession>A0A2S0NEV1</accession>
<dbReference type="EMBL" id="CP027668">
    <property type="protein sequence ID" value="AVO46690.1"/>
    <property type="molecule type" value="Genomic_DNA"/>
</dbReference>
<evidence type="ECO:0000256" key="1">
    <source>
        <dbReference type="SAM" id="SignalP"/>
    </source>
</evidence>
<organism evidence="2 3">
    <name type="scientific">Phreatobacter cathodiphilus</name>
    <dbReference type="NCBI Taxonomy" id="1868589"/>
    <lineage>
        <taxon>Bacteria</taxon>
        <taxon>Pseudomonadati</taxon>
        <taxon>Pseudomonadota</taxon>
        <taxon>Alphaproteobacteria</taxon>
        <taxon>Hyphomicrobiales</taxon>
        <taxon>Phreatobacteraceae</taxon>
        <taxon>Phreatobacter</taxon>
    </lineage>
</organism>
<evidence type="ECO:0008006" key="4">
    <source>
        <dbReference type="Google" id="ProtNLM"/>
    </source>
</evidence>
<evidence type="ECO:0000313" key="3">
    <source>
        <dbReference type="Proteomes" id="UP000237889"/>
    </source>
</evidence>
<proteinExistence type="predicted"/>
<reference evidence="2 3" key="1">
    <citation type="submission" date="2018-03" db="EMBL/GenBank/DDBJ databases">
        <title>Genome sequencing of Phreatobacter sp.</title>
        <authorList>
            <person name="Kim S.-J."/>
            <person name="Heo J."/>
            <person name="Kwon S.-W."/>
        </authorList>
    </citation>
    <scope>NUCLEOTIDE SEQUENCE [LARGE SCALE GENOMIC DNA]</scope>
    <source>
        <strain evidence="2 3">S-12</strain>
    </source>
</reference>
<sequence length="170" mass="19111">MSTLIHASLLRTFVAAAALVLAALFSLSPAPAAAQRDRCADYANGMVAQDQRARQMRCPGWNSHSNYGGHYNWCRAQTPQRVQQAISNWQTRFQACQFAAGGSPAARADASRCVAYGDEMVRMDRMARQQACRGWNSHSNRNNHIQWCQLQTPERVNQALSNWRQRLRGC</sequence>
<dbReference type="AlphaFoldDB" id="A0A2S0NEV1"/>
<dbReference type="RefSeq" id="WP_106750060.1">
    <property type="nucleotide sequence ID" value="NZ_CP027668.1"/>
</dbReference>
<evidence type="ECO:0000313" key="2">
    <source>
        <dbReference type="EMBL" id="AVO46690.1"/>
    </source>
</evidence>
<protein>
    <recommendedName>
        <fullName evidence="4">Lysozyme inhibitor LprI N-terminal domain-containing protein</fullName>
    </recommendedName>
</protein>
<feature type="signal peptide" evidence="1">
    <location>
        <begin position="1"/>
        <end position="32"/>
    </location>
</feature>
<feature type="chain" id="PRO_5015621142" description="Lysozyme inhibitor LprI N-terminal domain-containing protein" evidence="1">
    <location>
        <begin position="33"/>
        <end position="170"/>
    </location>
</feature>
<dbReference type="OrthoDB" id="9924285at2"/>